<sequence length="45" mass="5111">MPDRAHDIPLMARFWSALKFLCLTVNTSSAILLDKEVSPCYELTL</sequence>
<keyword evidence="3" id="KW-1185">Reference proteome</keyword>
<evidence type="ECO:0000256" key="1">
    <source>
        <dbReference type="SAM" id="SignalP"/>
    </source>
</evidence>
<organism evidence="2 3">
    <name type="scientific">Populus trichocarpa</name>
    <name type="common">Western balsam poplar</name>
    <name type="synonym">Populus balsamifera subsp. trichocarpa</name>
    <dbReference type="NCBI Taxonomy" id="3694"/>
    <lineage>
        <taxon>Eukaryota</taxon>
        <taxon>Viridiplantae</taxon>
        <taxon>Streptophyta</taxon>
        <taxon>Embryophyta</taxon>
        <taxon>Tracheophyta</taxon>
        <taxon>Spermatophyta</taxon>
        <taxon>Magnoliopsida</taxon>
        <taxon>eudicotyledons</taxon>
        <taxon>Gunneridae</taxon>
        <taxon>Pentapetalae</taxon>
        <taxon>rosids</taxon>
        <taxon>fabids</taxon>
        <taxon>Malpighiales</taxon>
        <taxon>Salicaceae</taxon>
        <taxon>Saliceae</taxon>
        <taxon>Populus</taxon>
    </lineage>
</organism>
<dbReference type="InParanoid" id="A0A3N7HUB7"/>
<evidence type="ECO:0000313" key="2">
    <source>
        <dbReference type="EMBL" id="RQP00815.1"/>
    </source>
</evidence>
<dbReference type="Proteomes" id="UP000006729">
    <property type="component" value="Chromosome 15"/>
</dbReference>
<gene>
    <name evidence="2" type="ORF">POPTR_015G094550</name>
</gene>
<feature type="signal peptide" evidence="1">
    <location>
        <begin position="1"/>
        <end position="30"/>
    </location>
</feature>
<evidence type="ECO:0000313" key="3">
    <source>
        <dbReference type="Proteomes" id="UP000006729"/>
    </source>
</evidence>
<proteinExistence type="predicted"/>
<dbReference type="EMBL" id="CM009304">
    <property type="protein sequence ID" value="RQP00815.1"/>
    <property type="molecule type" value="Genomic_DNA"/>
</dbReference>
<dbReference type="AlphaFoldDB" id="A0A3N7HUB7"/>
<reference evidence="2 3" key="1">
    <citation type="journal article" date="2006" name="Science">
        <title>The genome of black cottonwood, Populus trichocarpa (Torr. &amp; Gray).</title>
        <authorList>
            <person name="Tuskan G.A."/>
            <person name="Difazio S."/>
            <person name="Jansson S."/>
            <person name="Bohlmann J."/>
            <person name="Grigoriev I."/>
            <person name="Hellsten U."/>
            <person name="Putnam N."/>
            <person name="Ralph S."/>
            <person name="Rombauts S."/>
            <person name="Salamov A."/>
            <person name="Schein J."/>
            <person name="Sterck L."/>
            <person name="Aerts A."/>
            <person name="Bhalerao R.R."/>
            <person name="Bhalerao R.P."/>
            <person name="Blaudez D."/>
            <person name="Boerjan W."/>
            <person name="Brun A."/>
            <person name="Brunner A."/>
            <person name="Busov V."/>
            <person name="Campbell M."/>
            <person name="Carlson J."/>
            <person name="Chalot M."/>
            <person name="Chapman J."/>
            <person name="Chen G.L."/>
            <person name="Cooper D."/>
            <person name="Coutinho P.M."/>
            <person name="Couturier J."/>
            <person name="Covert S."/>
            <person name="Cronk Q."/>
            <person name="Cunningham R."/>
            <person name="Davis J."/>
            <person name="Degroeve S."/>
            <person name="Dejardin A."/>
            <person name="Depamphilis C."/>
            <person name="Detter J."/>
            <person name="Dirks B."/>
            <person name="Dubchak I."/>
            <person name="Duplessis S."/>
            <person name="Ehlting J."/>
            <person name="Ellis B."/>
            <person name="Gendler K."/>
            <person name="Goodstein D."/>
            <person name="Gribskov M."/>
            <person name="Grimwood J."/>
            <person name="Groover A."/>
            <person name="Gunter L."/>
            <person name="Hamberger B."/>
            <person name="Heinze B."/>
            <person name="Helariutta Y."/>
            <person name="Henrissat B."/>
            <person name="Holligan D."/>
            <person name="Holt R."/>
            <person name="Huang W."/>
            <person name="Islam-Faridi N."/>
            <person name="Jones S."/>
            <person name="Jones-Rhoades M."/>
            <person name="Jorgensen R."/>
            <person name="Joshi C."/>
            <person name="Kangasjarvi J."/>
            <person name="Karlsson J."/>
            <person name="Kelleher C."/>
            <person name="Kirkpatrick R."/>
            <person name="Kirst M."/>
            <person name="Kohler A."/>
            <person name="Kalluri U."/>
            <person name="Larimer F."/>
            <person name="Leebens-Mack J."/>
            <person name="Leple J.C."/>
            <person name="Locascio P."/>
            <person name="Lou Y."/>
            <person name="Lucas S."/>
            <person name="Martin F."/>
            <person name="Montanini B."/>
            <person name="Napoli C."/>
            <person name="Nelson D.R."/>
            <person name="Nelson C."/>
            <person name="Nieminen K."/>
            <person name="Nilsson O."/>
            <person name="Pereda V."/>
            <person name="Peter G."/>
            <person name="Philippe R."/>
            <person name="Pilate G."/>
            <person name="Poliakov A."/>
            <person name="Razumovskaya J."/>
            <person name="Richardson P."/>
            <person name="Rinaldi C."/>
            <person name="Ritland K."/>
            <person name="Rouze P."/>
            <person name="Ryaboy D."/>
            <person name="Schmutz J."/>
            <person name="Schrader J."/>
            <person name="Segerman B."/>
            <person name="Shin H."/>
            <person name="Siddiqui A."/>
            <person name="Sterky F."/>
            <person name="Terry A."/>
            <person name="Tsai C.J."/>
            <person name="Uberbacher E."/>
            <person name="Unneberg P."/>
            <person name="Vahala J."/>
            <person name="Wall K."/>
            <person name="Wessler S."/>
            <person name="Yang G."/>
            <person name="Yin T."/>
            <person name="Douglas C."/>
            <person name="Marra M."/>
            <person name="Sandberg G."/>
            <person name="Van de Peer Y."/>
            <person name="Rokhsar D."/>
        </authorList>
    </citation>
    <scope>NUCLEOTIDE SEQUENCE [LARGE SCALE GENOMIC DNA]</scope>
    <source>
        <strain evidence="3">cv. Nisqually</strain>
    </source>
</reference>
<keyword evidence="1" id="KW-0732">Signal</keyword>
<accession>A0A3N7HUB7</accession>
<protein>
    <submittedName>
        <fullName evidence="2">Uncharacterized protein</fullName>
    </submittedName>
</protein>
<feature type="chain" id="PRO_5018051125" evidence="1">
    <location>
        <begin position="31"/>
        <end position="45"/>
    </location>
</feature>
<name>A0A3N7HUB7_POPTR</name>